<reference evidence="6" key="2">
    <citation type="submission" date="2023-07" db="EMBL/GenBank/DDBJ databases">
        <authorList>
            <person name="Shen H."/>
        </authorList>
    </citation>
    <scope>NUCLEOTIDE SEQUENCE</scope>
    <source>
        <strain evidence="6">TNR-22</strain>
    </source>
</reference>
<comment type="caution">
    <text evidence="6">The sequence shown here is derived from an EMBL/GenBank/DDBJ whole genome shotgun (WGS) entry which is preliminary data.</text>
</comment>
<name>A0ABT8YRW5_9HYPH</name>
<dbReference type="CDD" id="cd01008">
    <property type="entry name" value="PBP2_NrtA_SsuA_CpmA_like"/>
    <property type="match status" value="1"/>
</dbReference>
<protein>
    <submittedName>
        <fullName evidence="6">ABC transporter substrate-binding protein</fullName>
    </submittedName>
</protein>
<dbReference type="SUPFAM" id="SSF53850">
    <property type="entry name" value="Periplasmic binding protein-like II"/>
    <property type="match status" value="1"/>
</dbReference>
<evidence type="ECO:0000313" key="7">
    <source>
        <dbReference type="Proteomes" id="UP001174932"/>
    </source>
</evidence>
<evidence type="ECO:0000313" key="6">
    <source>
        <dbReference type="EMBL" id="MDO6966362.1"/>
    </source>
</evidence>
<evidence type="ECO:0000256" key="4">
    <source>
        <dbReference type="SAM" id="SignalP"/>
    </source>
</evidence>
<dbReference type="RefSeq" id="WP_304378283.1">
    <property type="nucleotide sequence ID" value="NZ_JAUOZU010000017.1"/>
</dbReference>
<keyword evidence="3 4" id="KW-0732">Signal</keyword>
<dbReference type="Pfam" id="PF09084">
    <property type="entry name" value="NMT1"/>
    <property type="match status" value="1"/>
</dbReference>
<dbReference type="Gene3D" id="3.40.190.10">
    <property type="entry name" value="Periplasmic binding protein-like II"/>
    <property type="match status" value="2"/>
</dbReference>
<gene>
    <name evidence="6" type="ORF">Q4481_20615</name>
</gene>
<dbReference type="Proteomes" id="UP001174932">
    <property type="component" value="Unassembled WGS sequence"/>
</dbReference>
<proteinExistence type="inferred from homology"/>
<dbReference type="EMBL" id="JAUOZU010000017">
    <property type="protein sequence ID" value="MDO6966362.1"/>
    <property type="molecule type" value="Genomic_DNA"/>
</dbReference>
<evidence type="ECO:0000256" key="1">
    <source>
        <dbReference type="ARBA" id="ARBA00004418"/>
    </source>
</evidence>
<keyword evidence="7" id="KW-1185">Reference proteome</keyword>
<organism evidence="6 7">
    <name type="scientific">Rhizobium alvei</name>
    <dbReference type="NCBI Taxonomy" id="1132659"/>
    <lineage>
        <taxon>Bacteria</taxon>
        <taxon>Pseudomonadati</taxon>
        <taxon>Pseudomonadota</taxon>
        <taxon>Alphaproteobacteria</taxon>
        <taxon>Hyphomicrobiales</taxon>
        <taxon>Rhizobiaceae</taxon>
        <taxon>Rhizobium/Agrobacterium group</taxon>
        <taxon>Rhizobium</taxon>
    </lineage>
</organism>
<feature type="chain" id="PRO_5045998751" evidence="4">
    <location>
        <begin position="31"/>
        <end position="319"/>
    </location>
</feature>
<dbReference type="PANTHER" id="PTHR30024:SF47">
    <property type="entry name" value="TAURINE-BINDING PERIPLASMIC PROTEIN"/>
    <property type="match status" value="1"/>
</dbReference>
<feature type="signal peptide" evidence="4">
    <location>
        <begin position="1"/>
        <end position="30"/>
    </location>
</feature>
<accession>A0ABT8YRW5</accession>
<sequence length="319" mass="33694">MMTKMKRRTATGLLAAIAALAMLPAGAALAQEKVIRVLRSPVGTFQGLYIAEEQGYFKEAGIKVEVTIGGAPTQNIAQLQAGQTDVIMSGAFDIITAVAQGLPVTAVLNTQNQGDVPTTGLLVPPNGTVKAIADLKGKAVGLPGGVQSTQGLLLLRALESAGIAREDVKIVNLPFDAMIESAERGAVDAIIPIGLFYSLAQSKGFTSVDEAYQFIKGNPAVIFASSKSFVAENADAMKAFVAAMEKAYAYGNEHQDAVRAVDAAQTKMPPDYIKTRYIAPFVAAFPRDVWGKAVADMERFGFIPKAPAEADYIWEGAPK</sequence>
<evidence type="ECO:0000256" key="3">
    <source>
        <dbReference type="ARBA" id="ARBA00022729"/>
    </source>
</evidence>
<dbReference type="InterPro" id="IPR015168">
    <property type="entry name" value="SsuA/THI5"/>
</dbReference>
<feature type="domain" description="SsuA/THI5-like" evidence="5">
    <location>
        <begin position="45"/>
        <end position="256"/>
    </location>
</feature>
<dbReference type="PANTHER" id="PTHR30024">
    <property type="entry name" value="ALIPHATIC SULFONATES-BINDING PROTEIN-RELATED"/>
    <property type="match status" value="1"/>
</dbReference>
<evidence type="ECO:0000259" key="5">
    <source>
        <dbReference type="Pfam" id="PF09084"/>
    </source>
</evidence>
<reference evidence="6" key="1">
    <citation type="journal article" date="2015" name="Int. J. Syst. Evol. Microbiol.">
        <title>Rhizobium alvei sp. nov., isolated from a freshwater river.</title>
        <authorList>
            <person name="Sheu S.Y."/>
            <person name="Huang H.W."/>
            <person name="Young C.C."/>
            <person name="Chen W.M."/>
        </authorList>
    </citation>
    <scope>NUCLEOTIDE SEQUENCE</scope>
    <source>
        <strain evidence="6">TNR-22</strain>
    </source>
</reference>
<comment type="subcellular location">
    <subcellularLocation>
        <location evidence="1">Periplasm</location>
    </subcellularLocation>
</comment>
<comment type="similarity">
    <text evidence="2">Belongs to the bacterial solute-binding protein SsuA/TauA family.</text>
</comment>
<evidence type="ECO:0000256" key="2">
    <source>
        <dbReference type="ARBA" id="ARBA00010742"/>
    </source>
</evidence>